<name>A0A6G1FSR4_9PEZI</name>
<reference evidence="2 4" key="1">
    <citation type="submission" date="2020-01" db="EMBL/GenBank/DDBJ databases">
        <authorList>
            <consortium name="DOE Joint Genome Institute"/>
            <person name="Haridas S."/>
            <person name="Albert R."/>
            <person name="Binder M."/>
            <person name="Bloem J."/>
            <person name="Labutti K."/>
            <person name="Salamov A."/>
            <person name="Andreopoulos B."/>
            <person name="Baker S.E."/>
            <person name="Barry K."/>
            <person name="Bills G."/>
            <person name="Bluhm B.H."/>
            <person name="Cannon C."/>
            <person name="Castanera R."/>
            <person name="Culley D.E."/>
            <person name="Daum C."/>
            <person name="Ezra D."/>
            <person name="Gonzalez J.B."/>
            <person name="Henrissat B."/>
            <person name="Kuo A."/>
            <person name="Liang C."/>
            <person name="Lipzen A."/>
            <person name="Lutzoni F."/>
            <person name="Magnuson J."/>
            <person name="Mondo S."/>
            <person name="Nolan M."/>
            <person name="Ohm R."/>
            <person name="Pangilinan J."/>
            <person name="Park H.-J."/>
            <person name="Ramirez L."/>
            <person name="Alfaro M."/>
            <person name="Sun H."/>
            <person name="Tritt A."/>
            <person name="Yoshinaga Y."/>
            <person name="Zwiers L.-H."/>
            <person name="Turgeon B.G."/>
            <person name="Goodwin S.B."/>
            <person name="Spatafora J.W."/>
            <person name="Crous P.W."/>
            <person name="Grigoriev I.V."/>
        </authorList>
    </citation>
    <scope>NUCLEOTIDE SEQUENCE</scope>
    <source>
        <strain evidence="2 4">CBS 781.70</strain>
    </source>
</reference>
<dbReference type="PANTHER" id="PTHR42951">
    <property type="entry name" value="METALLO-BETA-LACTAMASE DOMAIN-CONTAINING"/>
    <property type="match status" value="1"/>
</dbReference>
<proteinExistence type="predicted"/>
<reference evidence="4" key="3">
    <citation type="submission" date="2025-04" db="UniProtKB">
        <authorList>
            <consortium name="RefSeq"/>
        </authorList>
    </citation>
    <scope>IDENTIFICATION</scope>
    <source>
        <strain evidence="4">CBS 781.70</strain>
    </source>
</reference>
<dbReference type="InterPro" id="IPR001279">
    <property type="entry name" value="Metallo-B-lactamas"/>
</dbReference>
<dbReference type="InterPro" id="IPR050855">
    <property type="entry name" value="NDM-1-like"/>
</dbReference>
<sequence length="305" mass="34529">STAFKIVEEEKYLEYPQIFVKILDETLVILDTECGGAAQDLDVTVTSLREYLETVPVGDNGKEPLNPIARLSYMVVCTHCHFDHIGGIEQFRDHPKSSICASSYDRSFLSPANLPTISLCRNLGIRTPSYKVSHWLDDGQFLQYKSNSLPLRVFHTPGHTPDELAIWDSDERVLFVGDSLYEWVPIIFPSQGNIVLFSDSIGRMKQLVAEWNADESSSRVKIACRHVTYDADGEQILSDVEEFLWLVVTGAVKPKQSEESRGDILDLYEGDDGKYSIRCPHRLVLDFRVDEEAMTKLKQRNGLIP</sequence>
<dbReference type="EMBL" id="ML975179">
    <property type="protein sequence ID" value="KAF1808814.1"/>
    <property type="molecule type" value="Genomic_DNA"/>
</dbReference>
<evidence type="ECO:0000313" key="3">
    <source>
        <dbReference type="Proteomes" id="UP000504638"/>
    </source>
</evidence>
<dbReference type="PANTHER" id="PTHR42951:SF4">
    <property type="entry name" value="ACYL-COENZYME A THIOESTERASE MBLAC2"/>
    <property type="match status" value="1"/>
</dbReference>
<dbReference type="SUPFAM" id="SSF56281">
    <property type="entry name" value="Metallo-hydrolase/oxidoreductase"/>
    <property type="match status" value="1"/>
</dbReference>
<feature type="domain" description="Metallo-beta-lactamase" evidence="1">
    <location>
        <begin position="14"/>
        <end position="226"/>
    </location>
</feature>
<dbReference type="Proteomes" id="UP000504638">
    <property type="component" value="Unplaced"/>
</dbReference>
<protein>
    <submittedName>
        <fullName evidence="2 4">Metallo-hydrolase/oxidoreductase</fullName>
    </submittedName>
</protein>
<dbReference type="InterPro" id="IPR036866">
    <property type="entry name" value="RibonucZ/Hydroxyglut_hydro"/>
</dbReference>
<evidence type="ECO:0000313" key="4">
    <source>
        <dbReference type="RefSeq" id="XP_033530445.1"/>
    </source>
</evidence>
<organism evidence="2">
    <name type="scientific">Eremomyces bilateralis CBS 781.70</name>
    <dbReference type="NCBI Taxonomy" id="1392243"/>
    <lineage>
        <taxon>Eukaryota</taxon>
        <taxon>Fungi</taxon>
        <taxon>Dikarya</taxon>
        <taxon>Ascomycota</taxon>
        <taxon>Pezizomycotina</taxon>
        <taxon>Dothideomycetes</taxon>
        <taxon>Dothideomycetes incertae sedis</taxon>
        <taxon>Eremomycetales</taxon>
        <taxon>Eremomycetaceae</taxon>
        <taxon>Eremomyces</taxon>
    </lineage>
</organism>
<feature type="non-terminal residue" evidence="2">
    <location>
        <position position="1"/>
    </location>
</feature>
<dbReference type="GO" id="GO:0016787">
    <property type="term" value="F:hydrolase activity"/>
    <property type="evidence" value="ECO:0007669"/>
    <property type="project" value="UniProtKB-KW"/>
</dbReference>
<dbReference type="Gene3D" id="3.60.15.10">
    <property type="entry name" value="Ribonuclease Z/Hydroxyacylglutathione hydrolase-like"/>
    <property type="match status" value="1"/>
</dbReference>
<dbReference type="CDD" id="cd06262">
    <property type="entry name" value="metallo-hydrolase-like_MBL-fold"/>
    <property type="match status" value="1"/>
</dbReference>
<reference evidence="4" key="2">
    <citation type="submission" date="2020-04" db="EMBL/GenBank/DDBJ databases">
        <authorList>
            <consortium name="NCBI Genome Project"/>
        </authorList>
    </citation>
    <scope>NUCLEOTIDE SEQUENCE</scope>
    <source>
        <strain evidence="4">CBS 781.70</strain>
    </source>
</reference>
<evidence type="ECO:0000259" key="1">
    <source>
        <dbReference type="SMART" id="SM00849"/>
    </source>
</evidence>
<dbReference type="GeneID" id="54417346"/>
<keyword evidence="2" id="KW-0378">Hydrolase</keyword>
<evidence type="ECO:0000313" key="2">
    <source>
        <dbReference type="EMBL" id="KAF1808814.1"/>
    </source>
</evidence>
<dbReference type="SMART" id="SM00849">
    <property type="entry name" value="Lactamase_B"/>
    <property type="match status" value="1"/>
</dbReference>
<dbReference type="RefSeq" id="XP_033530445.1">
    <property type="nucleotide sequence ID" value="XM_033676776.1"/>
</dbReference>
<dbReference type="Pfam" id="PF00753">
    <property type="entry name" value="Lactamase_B"/>
    <property type="match status" value="1"/>
</dbReference>
<dbReference type="AlphaFoldDB" id="A0A6G1FSR4"/>
<accession>A0A6G1FSR4</accession>
<keyword evidence="3" id="KW-1185">Reference proteome</keyword>
<dbReference type="OrthoDB" id="3341310at2759"/>
<gene>
    <name evidence="2 4" type="ORF">P152DRAFT_404696</name>
</gene>